<dbReference type="Proteomes" id="UP000265140">
    <property type="component" value="Chromosome 22"/>
</dbReference>
<dbReference type="Ensembl" id="ENSELUT00000108821.1">
    <property type="protein sequence ID" value="ENSELUP00000085572.1"/>
    <property type="gene ID" value="ENSELUG00000038006.1"/>
</dbReference>
<feature type="domain" description="Tc1-like transposase DDE" evidence="2">
    <location>
        <begin position="70"/>
        <end position="217"/>
    </location>
</feature>
<dbReference type="GeneTree" id="ENSGT01150000286914"/>
<dbReference type="InterPro" id="IPR052338">
    <property type="entry name" value="Transposase_5"/>
</dbReference>
<dbReference type="GO" id="GO:0003677">
    <property type="term" value="F:DNA binding"/>
    <property type="evidence" value="ECO:0007669"/>
    <property type="project" value="InterPro"/>
</dbReference>
<proteinExistence type="predicted"/>
<evidence type="ECO:0000313" key="4">
    <source>
        <dbReference type="Proteomes" id="UP000265140"/>
    </source>
</evidence>
<sequence length="257" mass="29302">MSATSIAAEVEGVGGGQPVSTQTIRRILHPIGLHGCRHRRKPLLKMMHKKARKQFAEDKQTKDMDYWNHVLWSDENKINLFGSDGVKRVWRQPGKEYKNKCVLPTVKHGDGSVMVWGCMSAAGTGELQFIEGTMNANMYCEAEHDPLPFRRLGHRAVLQHDNDPKHTSKTTTALLKMQRVKVMDWPSMSPDLNPIEHLWSILKWKVEERKVSNINQLCDVVMKEWKRNPVATCEALVNSMPKRVKAVVENNGGHTKY</sequence>
<protein>
    <recommendedName>
        <fullName evidence="5">Tc1-like transposase DDE domain-containing protein</fullName>
    </recommendedName>
</protein>
<dbReference type="GO" id="GO:0006313">
    <property type="term" value="P:DNA transposition"/>
    <property type="evidence" value="ECO:0007669"/>
    <property type="project" value="InterPro"/>
</dbReference>
<dbReference type="Gene3D" id="3.30.420.10">
    <property type="entry name" value="Ribonuclease H-like superfamily/Ribonuclease H"/>
    <property type="match status" value="1"/>
</dbReference>
<dbReference type="PANTHER" id="PTHR23022:SF135">
    <property type="entry name" value="SI:DKEY-77F5.3"/>
    <property type="match status" value="1"/>
</dbReference>
<evidence type="ECO:0000313" key="3">
    <source>
        <dbReference type="Ensembl" id="ENSELUP00000085572.1"/>
    </source>
</evidence>
<dbReference type="InterPro" id="IPR036397">
    <property type="entry name" value="RNaseH_sf"/>
</dbReference>
<dbReference type="Pfam" id="PF13358">
    <property type="entry name" value="DDE_3"/>
    <property type="match status" value="1"/>
</dbReference>
<evidence type="ECO:0008006" key="5">
    <source>
        <dbReference type="Google" id="ProtNLM"/>
    </source>
</evidence>
<dbReference type="GO" id="GO:0015074">
    <property type="term" value="P:DNA integration"/>
    <property type="evidence" value="ECO:0007669"/>
    <property type="project" value="InterPro"/>
</dbReference>
<reference evidence="3 4" key="1">
    <citation type="submission" date="2020-02" db="EMBL/GenBank/DDBJ databases">
        <title>Esox lucius (northern pike) genome, fEsoLuc1, primary haplotype.</title>
        <authorList>
            <person name="Myers G."/>
            <person name="Karagic N."/>
            <person name="Meyer A."/>
            <person name="Pippel M."/>
            <person name="Reichard M."/>
            <person name="Winkler S."/>
            <person name="Tracey A."/>
            <person name="Sims Y."/>
            <person name="Howe K."/>
            <person name="Rhie A."/>
            <person name="Formenti G."/>
            <person name="Durbin R."/>
            <person name="Fedrigo O."/>
            <person name="Jarvis E.D."/>
        </authorList>
    </citation>
    <scope>NUCLEOTIDE SEQUENCE [LARGE SCALE GENOMIC DNA]</scope>
</reference>
<feature type="domain" description="Transposase Tc1-like" evidence="1">
    <location>
        <begin position="1"/>
        <end position="58"/>
    </location>
</feature>
<dbReference type="AlphaFoldDB" id="A0AAY5KGU2"/>
<dbReference type="PANTHER" id="PTHR23022">
    <property type="entry name" value="TRANSPOSABLE ELEMENT-RELATED"/>
    <property type="match status" value="1"/>
</dbReference>
<name>A0AAY5KGU2_ESOLU</name>
<dbReference type="InterPro" id="IPR038717">
    <property type="entry name" value="Tc1-like_DDE_dom"/>
</dbReference>
<keyword evidence="4" id="KW-1185">Reference proteome</keyword>
<evidence type="ECO:0000259" key="2">
    <source>
        <dbReference type="Pfam" id="PF13358"/>
    </source>
</evidence>
<reference evidence="3" key="2">
    <citation type="submission" date="2025-08" db="UniProtKB">
        <authorList>
            <consortium name="Ensembl"/>
        </authorList>
    </citation>
    <scope>IDENTIFICATION</scope>
</reference>
<dbReference type="Pfam" id="PF01498">
    <property type="entry name" value="HTH_Tnp_Tc3_2"/>
    <property type="match status" value="1"/>
</dbReference>
<dbReference type="InterPro" id="IPR002492">
    <property type="entry name" value="Transposase_Tc1-like"/>
</dbReference>
<accession>A0AAY5KGU2</accession>
<organism evidence="3 4">
    <name type="scientific">Esox lucius</name>
    <name type="common">Northern pike</name>
    <dbReference type="NCBI Taxonomy" id="8010"/>
    <lineage>
        <taxon>Eukaryota</taxon>
        <taxon>Metazoa</taxon>
        <taxon>Chordata</taxon>
        <taxon>Craniata</taxon>
        <taxon>Vertebrata</taxon>
        <taxon>Euteleostomi</taxon>
        <taxon>Actinopterygii</taxon>
        <taxon>Neopterygii</taxon>
        <taxon>Teleostei</taxon>
        <taxon>Protacanthopterygii</taxon>
        <taxon>Esociformes</taxon>
        <taxon>Esocidae</taxon>
        <taxon>Esox</taxon>
    </lineage>
</organism>
<reference evidence="3" key="3">
    <citation type="submission" date="2025-09" db="UniProtKB">
        <authorList>
            <consortium name="Ensembl"/>
        </authorList>
    </citation>
    <scope>IDENTIFICATION</scope>
</reference>
<evidence type="ECO:0000259" key="1">
    <source>
        <dbReference type="Pfam" id="PF01498"/>
    </source>
</evidence>